<dbReference type="RefSeq" id="WP_200873320.1">
    <property type="nucleotide sequence ID" value="NZ_AYXG01000048.1"/>
</dbReference>
<feature type="region of interest" description="Disordered" evidence="1">
    <location>
        <begin position="1"/>
        <end position="79"/>
    </location>
</feature>
<feature type="compositionally biased region" description="Gly residues" evidence="1">
    <location>
        <begin position="249"/>
        <end position="266"/>
    </location>
</feature>
<evidence type="ECO:0008006" key="4">
    <source>
        <dbReference type="Google" id="ProtNLM"/>
    </source>
</evidence>
<evidence type="ECO:0000313" key="2">
    <source>
        <dbReference type="EMBL" id="EWC63295.1"/>
    </source>
</evidence>
<sequence>MSDQTGRPGQEQPAPAAQPTAPRPEAHDPAARQPVGQESAAPQAAPGQPAPQQQAAWGAPGPEQSMTWGAPAPERTAPRWSWKKTAAATAVAVGVAVGGGFAVYAAGNATADGAEQRGGPGGMRGGPGGMVIRGGVGGLMGALHGEFVASDGNGGYETKLMQTGEVTAISDTSITAKSADGFTKTYVIDADTVKTAVETGDQVMVLATTSGDTATAESVSEGDVMGGPGALGGMPGGQQQGVPPRRDGTGGTDDQGPDGGGTPPGN</sequence>
<dbReference type="EMBL" id="AYXG01000048">
    <property type="protein sequence ID" value="EWC63295.1"/>
    <property type="molecule type" value="Genomic_DNA"/>
</dbReference>
<dbReference type="AlphaFoldDB" id="W7IQW4"/>
<keyword evidence="3" id="KW-1185">Reference proteome</keyword>
<gene>
    <name evidence="2" type="ORF">UO65_1293</name>
</gene>
<dbReference type="eggNOG" id="ENOG50337Q8">
    <property type="taxonomic scope" value="Bacteria"/>
</dbReference>
<proteinExistence type="predicted"/>
<comment type="caution">
    <text evidence="2">The sequence shown here is derived from an EMBL/GenBank/DDBJ whole genome shotgun (WGS) entry which is preliminary data.</text>
</comment>
<name>W7IQW4_9PSEU</name>
<organism evidence="2 3">
    <name type="scientific">Actinokineospora spheciospongiae</name>
    <dbReference type="NCBI Taxonomy" id="909613"/>
    <lineage>
        <taxon>Bacteria</taxon>
        <taxon>Bacillati</taxon>
        <taxon>Actinomycetota</taxon>
        <taxon>Actinomycetes</taxon>
        <taxon>Pseudonocardiales</taxon>
        <taxon>Pseudonocardiaceae</taxon>
        <taxon>Actinokineospora</taxon>
    </lineage>
</organism>
<evidence type="ECO:0000256" key="1">
    <source>
        <dbReference type="SAM" id="MobiDB-lite"/>
    </source>
</evidence>
<feature type="region of interest" description="Disordered" evidence="1">
    <location>
        <begin position="213"/>
        <end position="266"/>
    </location>
</feature>
<reference evidence="2 3" key="1">
    <citation type="journal article" date="2014" name="Genome Announc.">
        <title>Draft Genome Sequence of the Antitrypanosomally Active Sponge-Associated Bacterium Actinokineospora sp. Strain EG49.</title>
        <authorList>
            <person name="Harjes J."/>
            <person name="Ryu T."/>
            <person name="Abdelmohsen U.R."/>
            <person name="Moitinho-Silva L."/>
            <person name="Horn H."/>
            <person name="Ravasi T."/>
            <person name="Hentschel U."/>
        </authorList>
    </citation>
    <scope>NUCLEOTIDE SEQUENCE [LARGE SCALE GENOMIC DNA]</scope>
    <source>
        <strain evidence="2 3">EG49</strain>
    </source>
</reference>
<feature type="compositionally biased region" description="Gly residues" evidence="1">
    <location>
        <begin position="224"/>
        <end position="239"/>
    </location>
</feature>
<accession>W7IQW4</accession>
<evidence type="ECO:0000313" key="3">
    <source>
        <dbReference type="Proteomes" id="UP000019277"/>
    </source>
</evidence>
<protein>
    <recommendedName>
        <fullName evidence="4">DUF5666 domain-containing protein</fullName>
    </recommendedName>
</protein>
<dbReference type="STRING" id="909613.UO65_1293"/>
<feature type="compositionally biased region" description="Low complexity" evidence="1">
    <location>
        <begin position="40"/>
        <end position="64"/>
    </location>
</feature>
<feature type="compositionally biased region" description="Low complexity" evidence="1">
    <location>
        <begin position="1"/>
        <end position="20"/>
    </location>
</feature>
<dbReference type="Proteomes" id="UP000019277">
    <property type="component" value="Unassembled WGS sequence"/>
</dbReference>